<protein>
    <recommendedName>
        <fullName evidence="4">Reverse transcriptase Ty1/copia-type domain-containing protein</fullName>
    </recommendedName>
</protein>
<dbReference type="Proteomes" id="UP000006727">
    <property type="component" value="Chromosome 23"/>
</dbReference>
<name>A0A2K1IHT9_PHYPA</name>
<sequence length="50" mass="6147">MWLQTLFKEIGHEVTLSSKFYFENQLCIAMTQNPYFHDSTKYIDIKYFYI</sequence>
<dbReference type="Gramene" id="Pp3c23_1620V3.1">
    <property type="protein sequence ID" value="PAC:32949467.CDS.1"/>
    <property type="gene ID" value="Pp3c23_1620"/>
</dbReference>
<evidence type="ECO:0008006" key="4">
    <source>
        <dbReference type="Google" id="ProtNLM"/>
    </source>
</evidence>
<accession>A0A2K1IHT9</accession>
<evidence type="ECO:0000313" key="3">
    <source>
        <dbReference type="Proteomes" id="UP000006727"/>
    </source>
</evidence>
<dbReference type="EMBL" id="ABEU02000023">
    <property type="protein sequence ID" value="PNR28846.1"/>
    <property type="molecule type" value="Genomic_DNA"/>
</dbReference>
<dbReference type="EnsemblPlants" id="Pp3c23_1620V3.1">
    <property type="protein sequence ID" value="PAC:32949467.CDS.1"/>
    <property type="gene ID" value="Pp3c23_1620"/>
</dbReference>
<dbReference type="AlphaFoldDB" id="A0A2K1IHT9"/>
<reference evidence="1 3" key="1">
    <citation type="journal article" date="2008" name="Science">
        <title>The Physcomitrella genome reveals evolutionary insights into the conquest of land by plants.</title>
        <authorList>
            <person name="Rensing S."/>
            <person name="Lang D."/>
            <person name="Zimmer A."/>
            <person name="Terry A."/>
            <person name="Salamov A."/>
            <person name="Shapiro H."/>
            <person name="Nishiyama T."/>
            <person name="Perroud P.-F."/>
            <person name="Lindquist E."/>
            <person name="Kamisugi Y."/>
            <person name="Tanahashi T."/>
            <person name="Sakakibara K."/>
            <person name="Fujita T."/>
            <person name="Oishi K."/>
            <person name="Shin-I T."/>
            <person name="Kuroki Y."/>
            <person name="Toyoda A."/>
            <person name="Suzuki Y."/>
            <person name="Hashimoto A."/>
            <person name="Yamaguchi K."/>
            <person name="Sugano A."/>
            <person name="Kohara Y."/>
            <person name="Fujiyama A."/>
            <person name="Anterola A."/>
            <person name="Aoki S."/>
            <person name="Ashton N."/>
            <person name="Barbazuk W.B."/>
            <person name="Barker E."/>
            <person name="Bennetzen J."/>
            <person name="Bezanilla M."/>
            <person name="Blankenship R."/>
            <person name="Cho S.H."/>
            <person name="Dutcher S."/>
            <person name="Estelle M."/>
            <person name="Fawcett J.A."/>
            <person name="Gundlach H."/>
            <person name="Hanada K."/>
            <person name="Heyl A."/>
            <person name="Hicks K.A."/>
            <person name="Hugh J."/>
            <person name="Lohr M."/>
            <person name="Mayer K."/>
            <person name="Melkozernov A."/>
            <person name="Murata T."/>
            <person name="Nelson D."/>
            <person name="Pils B."/>
            <person name="Prigge M."/>
            <person name="Reiss B."/>
            <person name="Renner T."/>
            <person name="Rombauts S."/>
            <person name="Rushton P."/>
            <person name="Sanderfoot A."/>
            <person name="Schween G."/>
            <person name="Shiu S.-H."/>
            <person name="Stueber K."/>
            <person name="Theodoulou F.L."/>
            <person name="Tu H."/>
            <person name="Van de Peer Y."/>
            <person name="Verrier P.J."/>
            <person name="Waters E."/>
            <person name="Wood A."/>
            <person name="Yang L."/>
            <person name="Cove D."/>
            <person name="Cuming A."/>
            <person name="Hasebe M."/>
            <person name="Lucas S."/>
            <person name="Mishler D.B."/>
            <person name="Reski R."/>
            <person name="Grigoriev I."/>
            <person name="Quatrano R.S."/>
            <person name="Boore J.L."/>
        </authorList>
    </citation>
    <scope>NUCLEOTIDE SEQUENCE [LARGE SCALE GENOMIC DNA]</scope>
    <source>
        <strain evidence="2 3">cv. Gransden 2004</strain>
    </source>
</reference>
<proteinExistence type="predicted"/>
<evidence type="ECO:0000313" key="2">
    <source>
        <dbReference type="EnsemblPlants" id="PAC:32949467.CDS.1"/>
    </source>
</evidence>
<dbReference type="InParanoid" id="A0A2K1IHT9"/>
<reference evidence="2" key="3">
    <citation type="submission" date="2020-12" db="UniProtKB">
        <authorList>
            <consortium name="EnsemblPlants"/>
        </authorList>
    </citation>
    <scope>IDENTIFICATION</scope>
</reference>
<reference evidence="1 3" key="2">
    <citation type="journal article" date="2018" name="Plant J.">
        <title>The Physcomitrella patens chromosome-scale assembly reveals moss genome structure and evolution.</title>
        <authorList>
            <person name="Lang D."/>
            <person name="Ullrich K.K."/>
            <person name="Murat F."/>
            <person name="Fuchs J."/>
            <person name="Jenkins J."/>
            <person name="Haas F.B."/>
            <person name="Piednoel M."/>
            <person name="Gundlach H."/>
            <person name="Van Bel M."/>
            <person name="Meyberg R."/>
            <person name="Vives C."/>
            <person name="Morata J."/>
            <person name="Symeonidi A."/>
            <person name="Hiss M."/>
            <person name="Muchero W."/>
            <person name="Kamisugi Y."/>
            <person name="Saleh O."/>
            <person name="Blanc G."/>
            <person name="Decker E.L."/>
            <person name="van Gessel N."/>
            <person name="Grimwood J."/>
            <person name="Hayes R.D."/>
            <person name="Graham S.W."/>
            <person name="Gunter L.E."/>
            <person name="McDaniel S.F."/>
            <person name="Hoernstein S.N.W."/>
            <person name="Larsson A."/>
            <person name="Li F.W."/>
            <person name="Perroud P.F."/>
            <person name="Phillips J."/>
            <person name="Ranjan P."/>
            <person name="Rokshar D.S."/>
            <person name="Rothfels C.J."/>
            <person name="Schneider L."/>
            <person name="Shu S."/>
            <person name="Stevenson D.W."/>
            <person name="Thummler F."/>
            <person name="Tillich M."/>
            <person name="Villarreal Aguilar J.C."/>
            <person name="Widiez T."/>
            <person name="Wong G.K."/>
            <person name="Wymore A."/>
            <person name="Zhang Y."/>
            <person name="Zimmer A.D."/>
            <person name="Quatrano R.S."/>
            <person name="Mayer K.F.X."/>
            <person name="Goodstein D."/>
            <person name="Casacuberta J.M."/>
            <person name="Vandepoele K."/>
            <person name="Reski R."/>
            <person name="Cuming A.C."/>
            <person name="Tuskan G.A."/>
            <person name="Maumus F."/>
            <person name="Salse J."/>
            <person name="Schmutz J."/>
            <person name="Rensing S.A."/>
        </authorList>
    </citation>
    <scope>NUCLEOTIDE SEQUENCE [LARGE SCALE GENOMIC DNA]</scope>
    <source>
        <strain evidence="2 3">cv. Gransden 2004</strain>
    </source>
</reference>
<gene>
    <name evidence="1" type="ORF">PHYPA_027538</name>
</gene>
<evidence type="ECO:0000313" key="1">
    <source>
        <dbReference type="EMBL" id="PNR28846.1"/>
    </source>
</evidence>
<organism evidence="1">
    <name type="scientific">Physcomitrium patens</name>
    <name type="common">Spreading-leaved earth moss</name>
    <name type="synonym">Physcomitrella patens</name>
    <dbReference type="NCBI Taxonomy" id="3218"/>
    <lineage>
        <taxon>Eukaryota</taxon>
        <taxon>Viridiplantae</taxon>
        <taxon>Streptophyta</taxon>
        <taxon>Embryophyta</taxon>
        <taxon>Bryophyta</taxon>
        <taxon>Bryophytina</taxon>
        <taxon>Bryopsida</taxon>
        <taxon>Funariidae</taxon>
        <taxon>Funariales</taxon>
        <taxon>Funariaceae</taxon>
        <taxon>Physcomitrium</taxon>
    </lineage>
</organism>
<keyword evidence="3" id="KW-1185">Reference proteome</keyword>